<name>A0AAD4MH24_9BILA</name>
<sequence>MSECSKRNHNPQAAPAFVLNVNVAVDVPDLFDVRRRPPTVTVDSSSKAAGIGEKTDRTRQRRSHSQARTARLRSPSRPLPCAFVSSESPPKRPAESAINMARNIDMSQLSLRSRENSPSKNVRTAMSPTVSQVKYGQILKQQDQENPYKARYQTASQYCLNKDDFSTDSLKDIFALPDGFLDDDDNNLSTANTYRSTSQGPAERRFSMDSLRELAQVPSISNINSRMGVQCVTPLLHAQTPSEPPSVRSMLFPRVYTLEPMPTGMVSPDFSSADLGKLVPLIAKPVVAEDSSGQDQGGIAGEEKQPYFVVFYDPTKRDPTGPSTTNEQ</sequence>
<accession>A0AAD4MH24</accession>
<feature type="region of interest" description="Disordered" evidence="1">
    <location>
        <begin position="37"/>
        <end position="94"/>
    </location>
</feature>
<proteinExistence type="predicted"/>
<evidence type="ECO:0000256" key="1">
    <source>
        <dbReference type="SAM" id="MobiDB-lite"/>
    </source>
</evidence>
<evidence type="ECO:0000313" key="3">
    <source>
        <dbReference type="Proteomes" id="UP001201812"/>
    </source>
</evidence>
<keyword evidence="3" id="KW-1185">Reference proteome</keyword>
<organism evidence="2 3">
    <name type="scientific">Ditylenchus destructor</name>
    <dbReference type="NCBI Taxonomy" id="166010"/>
    <lineage>
        <taxon>Eukaryota</taxon>
        <taxon>Metazoa</taxon>
        <taxon>Ecdysozoa</taxon>
        <taxon>Nematoda</taxon>
        <taxon>Chromadorea</taxon>
        <taxon>Rhabditida</taxon>
        <taxon>Tylenchina</taxon>
        <taxon>Tylenchomorpha</taxon>
        <taxon>Sphaerularioidea</taxon>
        <taxon>Anguinidae</taxon>
        <taxon>Anguininae</taxon>
        <taxon>Ditylenchus</taxon>
    </lineage>
</organism>
<evidence type="ECO:0000313" key="2">
    <source>
        <dbReference type="EMBL" id="KAI1693697.1"/>
    </source>
</evidence>
<comment type="caution">
    <text evidence="2">The sequence shown here is derived from an EMBL/GenBank/DDBJ whole genome shotgun (WGS) entry which is preliminary data.</text>
</comment>
<dbReference type="EMBL" id="JAKKPZ010000598">
    <property type="protein sequence ID" value="KAI1693697.1"/>
    <property type="molecule type" value="Genomic_DNA"/>
</dbReference>
<dbReference type="Proteomes" id="UP001201812">
    <property type="component" value="Unassembled WGS sequence"/>
</dbReference>
<reference evidence="2" key="1">
    <citation type="submission" date="2022-01" db="EMBL/GenBank/DDBJ databases">
        <title>Genome Sequence Resource for Two Populations of Ditylenchus destructor, the Migratory Endoparasitic Phytonematode.</title>
        <authorList>
            <person name="Zhang H."/>
            <person name="Lin R."/>
            <person name="Xie B."/>
        </authorList>
    </citation>
    <scope>NUCLEOTIDE SEQUENCE</scope>
    <source>
        <strain evidence="2">BazhouSP</strain>
    </source>
</reference>
<dbReference type="AlphaFoldDB" id="A0AAD4MH24"/>
<gene>
    <name evidence="2" type="ORF">DdX_20523</name>
</gene>
<protein>
    <submittedName>
        <fullName evidence="2">Uncharacterized protein</fullName>
    </submittedName>
</protein>